<protein>
    <submittedName>
        <fullName evidence="2">Uncharacterized protein</fullName>
    </submittedName>
</protein>
<evidence type="ECO:0000313" key="2">
    <source>
        <dbReference type="EMBL" id="KAK9126041.1"/>
    </source>
</evidence>
<dbReference type="AlphaFoldDB" id="A0AAP0P3F6"/>
<evidence type="ECO:0000313" key="3">
    <source>
        <dbReference type="Proteomes" id="UP001419268"/>
    </source>
</evidence>
<evidence type="ECO:0000256" key="1">
    <source>
        <dbReference type="SAM" id="MobiDB-lite"/>
    </source>
</evidence>
<keyword evidence="3" id="KW-1185">Reference proteome</keyword>
<gene>
    <name evidence="2" type="ORF">Scep_014887</name>
</gene>
<feature type="region of interest" description="Disordered" evidence="1">
    <location>
        <begin position="1"/>
        <end position="40"/>
    </location>
</feature>
<sequence>MASLQRRGSAAERLRRAGRGPAARLRLRGSRGGAETGRRGIGNSWTAAIGSGDCSATPAATRLRRWRGSTAAARWQQRWCDSYAGSGAVTAVARLRRRRGERRGGSLSDRSLLDEGCDSTNFDDAMEGLRGDGVRCRVRISRRERDVLRTIRDFSIGSIGKRVMVTVYLRYELLSGRRRYLPIECTLGALIRVCGYLIVARVRVGRQMSRPKLESAGILPRLNDL</sequence>
<dbReference type="EMBL" id="JBBNAG010000006">
    <property type="protein sequence ID" value="KAK9126041.1"/>
    <property type="molecule type" value="Genomic_DNA"/>
</dbReference>
<accession>A0AAP0P3F6</accession>
<name>A0AAP0P3F6_9MAGN</name>
<dbReference type="Proteomes" id="UP001419268">
    <property type="component" value="Unassembled WGS sequence"/>
</dbReference>
<reference evidence="2 3" key="1">
    <citation type="submission" date="2024-01" db="EMBL/GenBank/DDBJ databases">
        <title>Genome assemblies of Stephania.</title>
        <authorList>
            <person name="Yang L."/>
        </authorList>
    </citation>
    <scope>NUCLEOTIDE SEQUENCE [LARGE SCALE GENOMIC DNA]</scope>
    <source>
        <strain evidence="2">JXDWG</strain>
        <tissue evidence="2">Leaf</tissue>
    </source>
</reference>
<comment type="caution">
    <text evidence="2">The sequence shown here is derived from an EMBL/GenBank/DDBJ whole genome shotgun (WGS) entry which is preliminary data.</text>
</comment>
<proteinExistence type="predicted"/>
<organism evidence="2 3">
    <name type="scientific">Stephania cephalantha</name>
    <dbReference type="NCBI Taxonomy" id="152367"/>
    <lineage>
        <taxon>Eukaryota</taxon>
        <taxon>Viridiplantae</taxon>
        <taxon>Streptophyta</taxon>
        <taxon>Embryophyta</taxon>
        <taxon>Tracheophyta</taxon>
        <taxon>Spermatophyta</taxon>
        <taxon>Magnoliopsida</taxon>
        <taxon>Ranunculales</taxon>
        <taxon>Menispermaceae</taxon>
        <taxon>Menispermoideae</taxon>
        <taxon>Cissampelideae</taxon>
        <taxon>Stephania</taxon>
    </lineage>
</organism>